<sequence>MPTSGKDNSASGLSNMVPLVGESSKVTQSATSARKMRAGKGVANEEPNSHLKMVIEKLKQVFSEEKCNKDTNAGMDYLIQLVIASLGEVLKKLLKRLLCCLPELGISFFVQRFHWAVSKVKQVWFPLLLLLFLFFHEMYWGLNSAIL</sequence>
<keyword evidence="4" id="KW-1185">Reference proteome</keyword>
<feature type="region of interest" description="Disordered" evidence="1">
    <location>
        <begin position="21"/>
        <end position="44"/>
    </location>
</feature>
<gene>
    <name evidence="3" type="ORF">LWI28_014623</name>
</gene>
<accession>A0AAD5J630</accession>
<evidence type="ECO:0000256" key="2">
    <source>
        <dbReference type="SAM" id="Phobius"/>
    </source>
</evidence>
<keyword evidence="2" id="KW-0812">Transmembrane</keyword>
<keyword evidence="2" id="KW-0472">Membrane</keyword>
<name>A0AAD5J630_ACENE</name>
<dbReference type="AlphaFoldDB" id="A0AAD5J630"/>
<evidence type="ECO:0000313" key="3">
    <source>
        <dbReference type="EMBL" id="KAI9186193.1"/>
    </source>
</evidence>
<keyword evidence="2" id="KW-1133">Transmembrane helix</keyword>
<proteinExistence type="predicted"/>
<protein>
    <submittedName>
        <fullName evidence="3">Uncharacterized protein</fullName>
    </submittedName>
</protein>
<comment type="caution">
    <text evidence="3">The sequence shown here is derived from an EMBL/GenBank/DDBJ whole genome shotgun (WGS) entry which is preliminary data.</text>
</comment>
<dbReference type="EMBL" id="JAJSOW010000100">
    <property type="protein sequence ID" value="KAI9186193.1"/>
    <property type="molecule type" value="Genomic_DNA"/>
</dbReference>
<dbReference type="Proteomes" id="UP001064489">
    <property type="component" value="Chromosome 3"/>
</dbReference>
<reference evidence="3" key="2">
    <citation type="submission" date="2023-02" db="EMBL/GenBank/DDBJ databases">
        <authorList>
            <person name="Swenson N.G."/>
            <person name="Wegrzyn J.L."/>
            <person name="Mcevoy S.L."/>
        </authorList>
    </citation>
    <scope>NUCLEOTIDE SEQUENCE</scope>
    <source>
        <strain evidence="3">91603</strain>
        <tissue evidence="3">Leaf</tissue>
    </source>
</reference>
<evidence type="ECO:0000313" key="4">
    <source>
        <dbReference type="Proteomes" id="UP001064489"/>
    </source>
</evidence>
<organism evidence="3 4">
    <name type="scientific">Acer negundo</name>
    <name type="common">Box elder</name>
    <dbReference type="NCBI Taxonomy" id="4023"/>
    <lineage>
        <taxon>Eukaryota</taxon>
        <taxon>Viridiplantae</taxon>
        <taxon>Streptophyta</taxon>
        <taxon>Embryophyta</taxon>
        <taxon>Tracheophyta</taxon>
        <taxon>Spermatophyta</taxon>
        <taxon>Magnoliopsida</taxon>
        <taxon>eudicotyledons</taxon>
        <taxon>Gunneridae</taxon>
        <taxon>Pentapetalae</taxon>
        <taxon>rosids</taxon>
        <taxon>malvids</taxon>
        <taxon>Sapindales</taxon>
        <taxon>Sapindaceae</taxon>
        <taxon>Hippocastanoideae</taxon>
        <taxon>Acereae</taxon>
        <taxon>Acer</taxon>
    </lineage>
</organism>
<feature type="transmembrane region" description="Helical" evidence="2">
    <location>
        <begin position="123"/>
        <end position="142"/>
    </location>
</feature>
<reference evidence="3" key="1">
    <citation type="journal article" date="2022" name="Plant J.">
        <title>Strategies of tolerance reflected in two North American maple genomes.</title>
        <authorList>
            <person name="McEvoy S.L."/>
            <person name="Sezen U.U."/>
            <person name="Trouern-Trend A."/>
            <person name="McMahon S.M."/>
            <person name="Schaberg P.G."/>
            <person name="Yang J."/>
            <person name="Wegrzyn J.L."/>
            <person name="Swenson N.G."/>
        </authorList>
    </citation>
    <scope>NUCLEOTIDE SEQUENCE</scope>
    <source>
        <strain evidence="3">91603</strain>
    </source>
</reference>
<evidence type="ECO:0000256" key="1">
    <source>
        <dbReference type="SAM" id="MobiDB-lite"/>
    </source>
</evidence>